<keyword evidence="3" id="KW-0812">Transmembrane</keyword>
<dbReference type="eggNOG" id="COG1268">
    <property type="taxonomic scope" value="Bacteria"/>
</dbReference>
<dbReference type="PaxDb" id="584708-Apau_2362"/>
<name>E3D096_9BACT</name>
<dbReference type="GO" id="GO:0015225">
    <property type="term" value="F:biotin transmembrane transporter activity"/>
    <property type="evidence" value="ECO:0007669"/>
    <property type="project" value="UniProtKB-UniRule"/>
</dbReference>
<dbReference type="PANTHER" id="PTHR34295">
    <property type="entry name" value="BIOTIN TRANSPORTER BIOY"/>
    <property type="match status" value="1"/>
</dbReference>
<dbReference type="PANTHER" id="PTHR34295:SF1">
    <property type="entry name" value="BIOTIN TRANSPORTER BIOY"/>
    <property type="match status" value="1"/>
</dbReference>
<accession>E3D096</accession>
<dbReference type="EMBL" id="CM001022">
    <property type="protein sequence ID" value="EFQ24769.1"/>
    <property type="molecule type" value="Genomic_DNA"/>
</dbReference>
<gene>
    <name evidence="4" type="ORF">Apau_2362</name>
</gene>
<dbReference type="PIRSF" id="PIRSF016661">
    <property type="entry name" value="BioY"/>
    <property type="match status" value="1"/>
</dbReference>
<keyword evidence="3" id="KW-1133">Transmembrane helix</keyword>
<dbReference type="GO" id="GO:0005886">
    <property type="term" value="C:plasma membrane"/>
    <property type="evidence" value="ECO:0007669"/>
    <property type="project" value="UniProtKB-SubCell"/>
</dbReference>
<organism evidence="4 5">
    <name type="scientific">Aminomonas paucivorans DSM 12260</name>
    <dbReference type="NCBI Taxonomy" id="584708"/>
    <lineage>
        <taxon>Bacteria</taxon>
        <taxon>Thermotogati</taxon>
        <taxon>Synergistota</taxon>
        <taxon>Synergistia</taxon>
        <taxon>Synergistales</taxon>
        <taxon>Synergistaceae</taxon>
        <taxon>Aminomonas</taxon>
    </lineage>
</organism>
<keyword evidence="5" id="KW-1185">Reference proteome</keyword>
<dbReference type="AlphaFoldDB" id="E3D096"/>
<protein>
    <recommendedName>
        <fullName evidence="2">Biotin transporter</fullName>
    </recommendedName>
</protein>
<keyword evidence="2 3" id="KW-0472">Membrane</keyword>
<evidence type="ECO:0000256" key="2">
    <source>
        <dbReference type="PIRNR" id="PIRNR016661"/>
    </source>
</evidence>
<keyword evidence="2" id="KW-1003">Cell membrane</keyword>
<feature type="transmembrane region" description="Helical" evidence="3">
    <location>
        <begin position="54"/>
        <end position="73"/>
    </location>
</feature>
<feature type="transmembrane region" description="Helical" evidence="3">
    <location>
        <begin position="79"/>
        <end position="102"/>
    </location>
</feature>
<reference evidence="4 5" key="1">
    <citation type="journal article" date="2010" name="Stand. Genomic Sci.">
        <title>Non-contiguous finished genome sequence of Aminomonas paucivorans type strain (GLU-3).</title>
        <authorList>
            <person name="Pitluck S."/>
            <person name="Yasawong M."/>
            <person name="Held B."/>
            <person name="Lapidus A."/>
            <person name="Nolan M."/>
            <person name="Copeland A."/>
            <person name="Lucas S."/>
            <person name="Del Rio T.G."/>
            <person name="Tice H."/>
            <person name="Cheng J.F."/>
            <person name="Chertkov O."/>
            <person name="Goodwin L."/>
            <person name="Tapia R."/>
            <person name="Han C."/>
            <person name="Liolios K."/>
            <person name="Ivanova N."/>
            <person name="Mavromatis K."/>
            <person name="Ovchinnikova G."/>
            <person name="Pati A."/>
            <person name="Chen A."/>
            <person name="Palaniappan K."/>
            <person name="Land M."/>
            <person name="Hauser L."/>
            <person name="Chang Y.J."/>
            <person name="Jeffries C.D."/>
            <person name="Pukall R."/>
            <person name="Spring S."/>
            <person name="Rohde M."/>
            <person name="Sikorski J."/>
            <person name="Goker M."/>
            <person name="Woyke T."/>
            <person name="Bristow J."/>
            <person name="Eisen J.A."/>
            <person name="Markowitz V."/>
            <person name="Hugenholtz P."/>
            <person name="Kyrpides N.C."/>
            <person name="Klenk H.P."/>
        </authorList>
    </citation>
    <scope>NUCLEOTIDE SEQUENCE [LARGE SCALE GENOMIC DNA]</scope>
    <source>
        <strain evidence="4 5">DSM 12260</strain>
    </source>
</reference>
<dbReference type="HOGENOM" id="CLU_077931_3_1_0"/>
<sequence length="193" mass="20067">MFLRPRVAVLAALFAALTAVGAQIRIPFPLVPLTLQTPFVLAAGLVLGPRGGMWAMGLYLLMGLFGLPVFAGAGGPQVVLLPTFGFLLGFVGAAGAAGWVARWDAPDLSPGHRFRLHLLACLCGTGVLYALGLTGLWANLHWVAGKDVSWTAVLEMGLFPFLLGDGVKILGTSVLVSLSLQRVPGLLSGRAPG</sequence>
<keyword evidence="2" id="KW-0813">Transport</keyword>
<feature type="transmembrane region" description="Helical" evidence="3">
    <location>
        <begin position="114"/>
        <end position="138"/>
    </location>
</feature>
<evidence type="ECO:0000256" key="1">
    <source>
        <dbReference type="ARBA" id="ARBA00010692"/>
    </source>
</evidence>
<evidence type="ECO:0000313" key="4">
    <source>
        <dbReference type="EMBL" id="EFQ24769.1"/>
    </source>
</evidence>
<dbReference type="InterPro" id="IPR003784">
    <property type="entry name" value="BioY"/>
</dbReference>
<dbReference type="RefSeq" id="WP_006302017.1">
    <property type="nucleotide sequence ID" value="NZ_CM001022.1"/>
</dbReference>
<dbReference type="Gene3D" id="1.10.1760.20">
    <property type="match status" value="1"/>
</dbReference>
<dbReference type="Proteomes" id="UP000005096">
    <property type="component" value="Chromosome"/>
</dbReference>
<dbReference type="STRING" id="584708.Apau_2362"/>
<proteinExistence type="inferred from homology"/>
<comment type="subcellular location">
    <subcellularLocation>
        <location evidence="2">Cell membrane</location>
        <topology evidence="2">Multi-pass membrane protein</topology>
    </subcellularLocation>
</comment>
<comment type="similarity">
    <text evidence="1 2">Belongs to the BioY family.</text>
</comment>
<evidence type="ECO:0000313" key="5">
    <source>
        <dbReference type="Proteomes" id="UP000005096"/>
    </source>
</evidence>
<dbReference type="OrthoDB" id="9803495at2"/>
<evidence type="ECO:0000256" key="3">
    <source>
        <dbReference type="SAM" id="Phobius"/>
    </source>
</evidence>
<dbReference type="Pfam" id="PF02632">
    <property type="entry name" value="BioY"/>
    <property type="match status" value="1"/>
</dbReference>